<dbReference type="OrthoDB" id="9673584at2759"/>
<organism evidence="1 2">
    <name type="scientific">Physeter macrocephalus</name>
    <name type="common">Sperm whale</name>
    <name type="synonym">Physeter catodon</name>
    <dbReference type="NCBI Taxonomy" id="9755"/>
    <lineage>
        <taxon>Eukaryota</taxon>
        <taxon>Metazoa</taxon>
        <taxon>Chordata</taxon>
        <taxon>Craniata</taxon>
        <taxon>Vertebrata</taxon>
        <taxon>Euteleostomi</taxon>
        <taxon>Mammalia</taxon>
        <taxon>Eutheria</taxon>
        <taxon>Laurasiatheria</taxon>
        <taxon>Artiodactyla</taxon>
        <taxon>Whippomorpha</taxon>
        <taxon>Cetacea</taxon>
        <taxon>Odontoceti</taxon>
        <taxon>Physeteridae</taxon>
        <taxon>Physeter</taxon>
    </lineage>
</organism>
<dbReference type="InterPro" id="IPR000048">
    <property type="entry name" value="IQ_motif_EF-hand-BS"/>
</dbReference>
<accession>A0A9W2X5V8</accession>
<dbReference type="InterPro" id="IPR043408">
    <property type="entry name" value="IQCK"/>
</dbReference>
<dbReference type="AlphaFoldDB" id="A0A9W2X5V8"/>
<gene>
    <name evidence="2" type="primary">IQCK</name>
</gene>
<protein>
    <submittedName>
        <fullName evidence="2">IQ domain-containing protein K isoform X4</fullName>
    </submittedName>
</protein>
<dbReference type="PANTHER" id="PTHR34927:SF1">
    <property type="entry name" value="IQ DOMAIN-CONTAINING PROTEIN K"/>
    <property type="match status" value="1"/>
</dbReference>
<keyword evidence="1" id="KW-1185">Reference proteome</keyword>
<dbReference type="Pfam" id="PF00612">
    <property type="entry name" value="IQ"/>
    <property type="match status" value="1"/>
</dbReference>
<sequence>MRFLPGRGLARSAVAVETAAMAAPARVCSVSQRLERALSAESSITARTAGPVVSPVSLDLRVSPGQVAELPGKNLWEQICEEYEAELPPFPEGYKVKQEAVVTASPSEERVFYGFNTEHLYPAAPLAVVPQVSCPQAKRETIDPKTCSPREYLETFIFPVLLPGMASLLHQAKKEKCFERKRTKFIACDFLTEWLYNQNPKRIGETFTEFFSIPFVEEWLKLHPRPAIPLSLLLTESAAALCIQSFWRAYLVRCDPEIQELRQWQKKLREDKHIRQRVQIFWAKQEQKGEETVSEVKSLGFGQQLLESRAEDIYNFPQHHTALLFSHPSFPPVHEWVGCGRGLESMLSKVQQKFNEETKATP</sequence>
<reference evidence="2" key="1">
    <citation type="submission" date="2025-08" db="UniProtKB">
        <authorList>
            <consortium name="RefSeq"/>
        </authorList>
    </citation>
    <scope>IDENTIFICATION</scope>
    <source>
        <tissue evidence="2">Muscle</tissue>
    </source>
</reference>
<name>A0A9W2X5V8_PHYMC</name>
<dbReference type="CDD" id="cd22969">
    <property type="entry name" value="DD_IQCK"/>
    <property type="match status" value="1"/>
</dbReference>
<dbReference type="PANTHER" id="PTHR34927">
    <property type="entry name" value="IQ DOMAIN-CONTAINING PROTEIN K"/>
    <property type="match status" value="1"/>
</dbReference>
<dbReference type="GeneID" id="112064816"/>
<evidence type="ECO:0000313" key="1">
    <source>
        <dbReference type="Proteomes" id="UP000248484"/>
    </source>
</evidence>
<evidence type="ECO:0000313" key="2">
    <source>
        <dbReference type="RefSeq" id="XP_054946901.1"/>
    </source>
</evidence>
<dbReference type="Proteomes" id="UP000248484">
    <property type="component" value="Chromosome 14"/>
</dbReference>
<proteinExistence type="predicted"/>
<dbReference type="CDD" id="cd23767">
    <property type="entry name" value="IQCD"/>
    <property type="match status" value="1"/>
</dbReference>
<dbReference type="CTD" id="124152"/>
<dbReference type="RefSeq" id="XP_054946901.1">
    <property type="nucleotide sequence ID" value="XM_055090926.1"/>
</dbReference>